<dbReference type="AlphaFoldDB" id="A0AAU1U7E0"/>
<gene>
    <name evidence="1" type="ORF">OHU69_21155</name>
</gene>
<evidence type="ECO:0000313" key="1">
    <source>
        <dbReference type="EMBL" id="WTS13336.1"/>
    </source>
</evidence>
<reference evidence="1" key="1">
    <citation type="submission" date="2022-10" db="EMBL/GenBank/DDBJ databases">
        <title>The complete genomes of actinobacterial strains from the NBC collection.</title>
        <authorList>
            <person name="Joergensen T.S."/>
            <person name="Alvarez Arevalo M."/>
            <person name="Sterndorff E.B."/>
            <person name="Faurdal D."/>
            <person name="Vuksanovic O."/>
            <person name="Mourched A.-S."/>
            <person name="Charusanti P."/>
            <person name="Shaw S."/>
            <person name="Blin K."/>
            <person name="Weber T."/>
        </authorList>
    </citation>
    <scope>NUCLEOTIDE SEQUENCE</scope>
    <source>
        <strain evidence="1">NBC_00119</strain>
    </source>
</reference>
<accession>A0AAU1U7E0</accession>
<dbReference type="EMBL" id="CP108195">
    <property type="protein sequence ID" value="WTS13336.1"/>
    <property type="molecule type" value="Genomic_DNA"/>
</dbReference>
<sequence length="57" mass="6391">MRSPSLANCRSESFMCHHSNKRIRKADEEELVFTVPQRGTYVSPATQPVDPAAEADE</sequence>
<organism evidence="1">
    <name type="scientific">Streptomyces sp. NBC_00119</name>
    <dbReference type="NCBI Taxonomy" id="2975659"/>
    <lineage>
        <taxon>Bacteria</taxon>
        <taxon>Bacillati</taxon>
        <taxon>Actinomycetota</taxon>
        <taxon>Actinomycetes</taxon>
        <taxon>Kitasatosporales</taxon>
        <taxon>Streptomycetaceae</taxon>
        <taxon>Streptomyces</taxon>
    </lineage>
</organism>
<protein>
    <submittedName>
        <fullName evidence="1">Uncharacterized protein</fullName>
    </submittedName>
</protein>
<proteinExistence type="predicted"/>
<name>A0AAU1U7E0_9ACTN</name>